<sequence>MPPRPRAGGWTAIVLAGRRPGVDPLARQFGQTMKSLIRVDGEAMVSRVVRTLRATPAIGRVLVMAQDPGALAECADLGWIRQDPGVRCTRSGDGISRSILDFLDAEQAPFPLLITTADNVLLTPEMVNAFVGGASGADISVGLVDRPTMMARYPGTQRTWLKFRGGAYTGANLFALRSPAARSALEVWQSVEQDRKKLLRIAGRFGPALLLRVLTRTISLHGAIARAGDRLGVRARPVLLAHAEAGIDVDKPSDHAMAEAILRERRSA</sequence>
<evidence type="ECO:0000313" key="4">
    <source>
        <dbReference type="Proteomes" id="UP000706039"/>
    </source>
</evidence>
<evidence type="ECO:0000256" key="1">
    <source>
        <dbReference type="ARBA" id="ARBA00022842"/>
    </source>
</evidence>
<name>A0ABS7PUB5_9SPHN</name>
<proteinExistence type="predicted"/>
<dbReference type="Gene3D" id="3.90.550.10">
    <property type="entry name" value="Spore Coat Polysaccharide Biosynthesis Protein SpsA, Chain A"/>
    <property type="match status" value="1"/>
</dbReference>
<keyword evidence="1" id="KW-0460">Magnesium</keyword>
<comment type="caution">
    <text evidence="3">The sequence shown here is derived from an EMBL/GenBank/DDBJ whole genome shotgun (WGS) entry which is preliminary data.</text>
</comment>
<dbReference type="InterPro" id="IPR025877">
    <property type="entry name" value="MobA-like_NTP_Trfase"/>
</dbReference>
<accession>A0ABS7PUB5</accession>
<dbReference type="Proteomes" id="UP000706039">
    <property type="component" value="Unassembled WGS sequence"/>
</dbReference>
<keyword evidence="4" id="KW-1185">Reference proteome</keyword>
<dbReference type="EMBL" id="JAINVV010000011">
    <property type="protein sequence ID" value="MBY8824934.1"/>
    <property type="molecule type" value="Genomic_DNA"/>
</dbReference>
<feature type="domain" description="MobA-like NTP transferase" evidence="2">
    <location>
        <begin position="26"/>
        <end position="141"/>
    </location>
</feature>
<evidence type="ECO:0000259" key="2">
    <source>
        <dbReference type="Pfam" id="PF12804"/>
    </source>
</evidence>
<dbReference type="SUPFAM" id="SSF53448">
    <property type="entry name" value="Nucleotide-diphospho-sugar transferases"/>
    <property type="match status" value="1"/>
</dbReference>
<dbReference type="Pfam" id="PF12804">
    <property type="entry name" value="NTP_transf_3"/>
    <property type="match status" value="1"/>
</dbReference>
<dbReference type="InterPro" id="IPR029044">
    <property type="entry name" value="Nucleotide-diphossugar_trans"/>
</dbReference>
<protein>
    <submittedName>
        <fullName evidence="3">Nucleotidyltransferase family protein</fullName>
    </submittedName>
</protein>
<evidence type="ECO:0000313" key="3">
    <source>
        <dbReference type="EMBL" id="MBY8824934.1"/>
    </source>
</evidence>
<gene>
    <name evidence="3" type="ORF">K7G82_21700</name>
</gene>
<organism evidence="3 4">
    <name type="scientific">Sphingomonas colocasiae</name>
    <dbReference type="NCBI Taxonomy" id="1848973"/>
    <lineage>
        <taxon>Bacteria</taxon>
        <taxon>Pseudomonadati</taxon>
        <taxon>Pseudomonadota</taxon>
        <taxon>Alphaproteobacteria</taxon>
        <taxon>Sphingomonadales</taxon>
        <taxon>Sphingomonadaceae</taxon>
        <taxon>Sphingomonas</taxon>
    </lineage>
</organism>
<reference evidence="3 4" key="1">
    <citation type="submission" date="2021-08" db="EMBL/GenBank/DDBJ databases">
        <authorList>
            <person name="Tuo L."/>
        </authorList>
    </citation>
    <scope>NUCLEOTIDE SEQUENCE [LARGE SCALE GENOMIC DNA]</scope>
    <source>
        <strain evidence="3 4">JCM 31229</strain>
    </source>
</reference>